<dbReference type="PRINTS" id="PR00038">
    <property type="entry name" value="HTHLUXR"/>
</dbReference>
<dbReference type="PANTHER" id="PTHR44688:SF16">
    <property type="entry name" value="DNA-BINDING TRANSCRIPTIONAL ACTIVATOR DEVR_DOSR"/>
    <property type="match status" value="1"/>
</dbReference>
<evidence type="ECO:0000259" key="4">
    <source>
        <dbReference type="PROSITE" id="PS50043"/>
    </source>
</evidence>
<proteinExistence type="predicted"/>
<dbReference type="AlphaFoldDB" id="A0A3E0IAG8"/>
<dbReference type="SUPFAM" id="SSF46894">
    <property type="entry name" value="C-terminal effector domain of the bipartite response regulators"/>
    <property type="match status" value="1"/>
</dbReference>
<dbReference type="PROSITE" id="PS00622">
    <property type="entry name" value="HTH_LUXR_1"/>
    <property type="match status" value="1"/>
</dbReference>
<gene>
    <name evidence="5" type="ORF">BCF44_101625</name>
</gene>
<dbReference type="RefSeq" id="WP_116172488.1">
    <property type="nucleotide sequence ID" value="NZ_CP144375.1"/>
</dbReference>
<dbReference type="Gene3D" id="3.40.50.2300">
    <property type="match status" value="1"/>
</dbReference>
<dbReference type="Pfam" id="PF00196">
    <property type="entry name" value="GerE"/>
    <property type="match status" value="1"/>
</dbReference>
<sequence>MERVRVGVHAGDPITLAGVASHLRARPEFQLVGERQFGEAAVLVVCADVVTSEVMSALRRFTENSSARCVLVTNELRQADLLAAVECRVVSVLPRADATGDRLAGAVVAAARGRGDLPPDLLGELLSQVERLQRDVLGPRGLTTSGLAPREVDVLRLMAEGWDTAEIAEKLSYSERTVKNVVYAVMSRLGLRNRPHAVAYALRAGVI</sequence>
<dbReference type="GO" id="GO:0003677">
    <property type="term" value="F:DNA binding"/>
    <property type="evidence" value="ECO:0007669"/>
    <property type="project" value="UniProtKB-KW"/>
</dbReference>
<name>A0A3E0IAG8_9PSEU</name>
<evidence type="ECO:0000313" key="6">
    <source>
        <dbReference type="Proteomes" id="UP000256269"/>
    </source>
</evidence>
<dbReference type="OrthoDB" id="4309410at2"/>
<keyword evidence="3" id="KW-0804">Transcription</keyword>
<dbReference type="CDD" id="cd06170">
    <property type="entry name" value="LuxR_C_like"/>
    <property type="match status" value="1"/>
</dbReference>
<dbReference type="Proteomes" id="UP000256269">
    <property type="component" value="Unassembled WGS sequence"/>
</dbReference>
<protein>
    <submittedName>
        <fullName evidence="5">DNA-binding NarL/FixJ family response regulator</fullName>
    </submittedName>
</protein>
<accession>A0A3E0IAG8</accession>
<dbReference type="EMBL" id="QUNO01000001">
    <property type="protein sequence ID" value="REH55601.1"/>
    <property type="molecule type" value="Genomic_DNA"/>
</dbReference>
<keyword evidence="2 5" id="KW-0238">DNA-binding</keyword>
<dbReference type="PROSITE" id="PS50043">
    <property type="entry name" value="HTH_LUXR_2"/>
    <property type="match status" value="1"/>
</dbReference>
<evidence type="ECO:0000313" key="5">
    <source>
        <dbReference type="EMBL" id="REH55601.1"/>
    </source>
</evidence>
<dbReference type="InterPro" id="IPR000792">
    <property type="entry name" value="Tscrpt_reg_LuxR_C"/>
</dbReference>
<keyword evidence="6" id="KW-1185">Reference proteome</keyword>
<organism evidence="5 6">
    <name type="scientific">Kutzneria buriramensis</name>
    <dbReference type="NCBI Taxonomy" id="1045776"/>
    <lineage>
        <taxon>Bacteria</taxon>
        <taxon>Bacillati</taxon>
        <taxon>Actinomycetota</taxon>
        <taxon>Actinomycetes</taxon>
        <taxon>Pseudonocardiales</taxon>
        <taxon>Pseudonocardiaceae</taxon>
        <taxon>Kutzneria</taxon>
    </lineage>
</organism>
<feature type="domain" description="HTH luxR-type" evidence="4">
    <location>
        <begin position="140"/>
        <end position="205"/>
    </location>
</feature>
<evidence type="ECO:0000256" key="3">
    <source>
        <dbReference type="ARBA" id="ARBA00023163"/>
    </source>
</evidence>
<dbReference type="GO" id="GO:0006355">
    <property type="term" value="P:regulation of DNA-templated transcription"/>
    <property type="evidence" value="ECO:0007669"/>
    <property type="project" value="InterPro"/>
</dbReference>
<dbReference type="SMART" id="SM00421">
    <property type="entry name" value="HTH_LUXR"/>
    <property type="match status" value="1"/>
</dbReference>
<evidence type="ECO:0000256" key="2">
    <source>
        <dbReference type="ARBA" id="ARBA00023125"/>
    </source>
</evidence>
<evidence type="ECO:0000256" key="1">
    <source>
        <dbReference type="ARBA" id="ARBA00023015"/>
    </source>
</evidence>
<reference evidence="5 6" key="1">
    <citation type="submission" date="2018-08" db="EMBL/GenBank/DDBJ databases">
        <title>Genomic Encyclopedia of Archaeal and Bacterial Type Strains, Phase II (KMG-II): from individual species to whole genera.</title>
        <authorList>
            <person name="Goeker M."/>
        </authorList>
    </citation>
    <scope>NUCLEOTIDE SEQUENCE [LARGE SCALE GENOMIC DNA]</scope>
    <source>
        <strain evidence="5 6">DSM 45791</strain>
    </source>
</reference>
<dbReference type="PANTHER" id="PTHR44688">
    <property type="entry name" value="DNA-BINDING TRANSCRIPTIONAL ACTIVATOR DEVR_DOSR"/>
    <property type="match status" value="1"/>
</dbReference>
<keyword evidence="1" id="KW-0805">Transcription regulation</keyword>
<dbReference type="InterPro" id="IPR016032">
    <property type="entry name" value="Sig_transdc_resp-reg_C-effctor"/>
</dbReference>
<comment type="caution">
    <text evidence="5">The sequence shown here is derived from an EMBL/GenBank/DDBJ whole genome shotgun (WGS) entry which is preliminary data.</text>
</comment>